<feature type="transmembrane region" description="Helical" evidence="5">
    <location>
        <begin position="145"/>
        <end position="166"/>
    </location>
</feature>
<dbReference type="Gene3D" id="1.20.1720.10">
    <property type="entry name" value="Multidrug resistance protein D"/>
    <property type="match status" value="1"/>
</dbReference>
<dbReference type="AlphaFoldDB" id="A0A5M9J941"/>
<comment type="subcellular location">
    <subcellularLocation>
        <location evidence="1">Membrane</location>
        <topology evidence="1">Multi-pass membrane protein</topology>
    </subcellularLocation>
</comment>
<evidence type="ECO:0000313" key="6">
    <source>
        <dbReference type="EMBL" id="KAA8564176.1"/>
    </source>
</evidence>
<keyword evidence="3 5" id="KW-1133">Transmembrane helix</keyword>
<comment type="caution">
    <text evidence="6">The sequence shown here is derived from an EMBL/GenBank/DDBJ whole genome shotgun (WGS) entry which is preliminary data.</text>
</comment>
<keyword evidence="2 5" id="KW-0812">Transmembrane</keyword>
<dbReference type="Proteomes" id="UP000322873">
    <property type="component" value="Unassembled WGS sequence"/>
</dbReference>
<feature type="transmembrane region" description="Helical" evidence="5">
    <location>
        <begin position="271"/>
        <end position="293"/>
    </location>
</feature>
<dbReference type="PANTHER" id="PTHR23501">
    <property type="entry name" value="MAJOR FACILITATOR SUPERFAMILY"/>
    <property type="match status" value="1"/>
</dbReference>
<dbReference type="SUPFAM" id="SSF103473">
    <property type="entry name" value="MFS general substrate transporter"/>
    <property type="match status" value="1"/>
</dbReference>
<organism evidence="6 7">
    <name type="scientific">Monilinia fructicola</name>
    <name type="common">Brown rot fungus</name>
    <name type="synonym">Ciboria fructicola</name>
    <dbReference type="NCBI Taxonomy" id="38448"/>
    <lineage>
        <taxon>Eukaryota</taxon>
        <taxon>Fungi</taxon>
        <taxon>Dikarya</taxon>
        <taxon>Ascomycota</taxon>
        <taxon>Pezizomycotina</taxon>
        <taxon>Leotiomycetes</taxon>
        <taxon>Helotiales</taxon>
        <taxon>Sclerotiniaceae</taxon>
        <taxon>Monilinia</taxon>
    </lineage>
</organism>
<dbReference type="PANTHER" id="PTHR23501:SF43">
    <property type="entry name" value="MULTIDRUG TRANSPORTER, PUTATIVE (AFU_ORTHOLOGUE AFUA_6G03040)-RELATED"/>
    <property type="match status" value="1"/>
</dbReference>
<feature type="transmembrane region" description="Helical" evidence="5">
    <location>
        <begin position="115"/>
        <end position="133"/>
    </location>
</feature>
<name>A0A5M9J941_MONFR</name>
<keyword evidence="7" id="KW-1185">Reference proteome</keyword>
<evidence type="ECO:0000313" key="7">
    <source>
        <dbReference type="Proteomes" id="UP000322873"/>
    </source>
</evidence>
<keyword evidence="4 5" id="KW-0472">Membrane</keyword>
<protein>
    <recommendedName>
        <fullName evidence="8">Major facilitator superfamily (MFS) profile domain-containing protein</fullName>
    </recommendedName>
</protein>
<evidence type="ECO:0000256" key="1">
    <source>
        <dbReference type="ARBA" id="ARBA00004141"/>
    </source>
</evidence>
<evidence type="ECO:0000256" key="3">
    <source>
        <dbReference type="ARBA" id="ARBA00022989"/>
    </source>
</evidence>
<dbReference type="Pfam" id="PF07690">
    <property type="entry name" value="MFS_1"/>
    <property type="match status" value="1"/>
</dbReference>
<gene>
    <name evidence="6" type="ORF">EYC84_011123</name>
</gene>
<feature type="transmembrane region" description="Helical" evidence="5">
    <location>
        <begin position="212"/>
        <end position="232"/>
    </location>
</feature>
<sequence>MSTSEIKNVLQASDTATVTASTSASDSFFKQDQSTDLLDIADGAHLRQTEKPCTPSDVNLAHDTNESGFLYMKGLRLHLITVAVCMSLFLTNLEIPIVTTSLISITNDLDSFSQVNWIISAYMLGYVSMLIIWAKLSDIFGRKVFAVSSIVIFTVFSGVCGASQTMTQFVPLGALAAVALFFCLPAAFPYQGQTGVYKGFKALPSKDTFKRVDFIGALLLVIATTFLVAALEEGGQEYAWSSAFTITLLTISGVTWIAFCDMGKGCHFGRIWVGMTFNAIFLGAPWFVTIFQLPQRFQVVDNATALQAGLRLIPFTDFALLSTLSISEATSAAQYGYQVIAGFGVGINISTLILITPYSVNEARDKAVALGCVSQFRVMGGVIGLAIVTAAYKGYVIGRLDQFLALEQMNLILDSADAISLLPPDVQVQVRRVFAGGYNLQFRILIAFAAAQIPSSLLMWQKKQIRV</sequence>
<feature type="transmembrane region" description="Helical" evidence="5">
    <location>
        <begin position="367"/>
        <end position="392"/>
    </location>
</feature>
<evidence type="ECO:0000256" key="5">
    <source>
        <dbReference type="SAM" id="Phobius"/>
    </source>
</evidence>
<dbReference type="VEuPathDB" id="FungiDB:MFRU_065g00340"/>
<feature type="transmembrane region" description="Helical" evidence="5">
    <location>
        <begin position="335"/>
        <end position="355"/>
    </location>
</feature>
<dbReference type="EMBL" id="VICG01000015">
    <property type="protein sequence ID" value="KAA8564176.1"/>
    <property type="molecule type" value="Genomic_DNA"/>
</dbReference>
<evidence type="ECO:0000256" key="4">
    <source>
        <dbReference type="ARBA" id="ARBA00023136"/>
    </source>
</evidence>
<feature type="transmembrane region" description="Helical" evidence="5">
    <location>
        <begin position="238"/>
        <end position="259"/>
    </location>
</feature>
<evidence type="ECO:0008006" key="8">
    <source>
        <dbReference type="Google" id="ProtNLM"/>
    </source>
</evidence>
<feature type="transmembrane region" description="Helical" evidence="5">
    <location>
        <begin position="79"/>
        <end position="103"/>
    </location>
</feature>
<evidence type="ECO:0000256" key="2">
    <source>
        <dbReference type="ARBA" id="ARBA00022692"/>
    </source>
</evidence>
<dbReference type="GO" id="GO:0005886">
    <property type="term" value="C:plasma membrane"/>
    <property type="evidence" value="ECO:0007669"/>
    <property type="project" value="TreeGrafter"/>
</dbReference>
<proteinExistence type="predicted"/>
<feature type="transmembrane region" description="Helical" evidence="5">
    <location>
        <begin position="172"/>
        <end position="191"/>
    </location>
</feature>
<dbReference type="InterPro" id="IPR036259">
    <property type="entry name" value="MFS_trans_sf"/>
</dbReference>
<accession>A0A5M9J941</accession>
<dbReference type="GO" id="GO:0022857">
    <property type="term" value="F:transmembrane transporter activity"/>
    <property type="evidence" value="ECO:0007669"/>
    <property type="project" value="InterPro"/>
</dbReference>
<reference evidence="6 7" key="1">
    <citation type="submission" date="2019-06" db="EMBL/GenBank/DDBJ databases">
        <title>Genome Sequence of the Brown Rot Fungal Pathogen Monilinia fructicola.</title>
        <authorList>
            <person name="De Miccolis Angelini R.M."/>
            <person name="Landi L."/>
            <person name="Abate D."/>
            <person name="Pollastro S."/>
            <person name="Romanazzi G."/>
            <person name="Faretra F."/>
        </authorList>
    </citation>
    <scope>NUCLEOTIDE SEQUENCE [LARGE SCALE GENOMIC DNA]</scope>
    <source>
        <strain evidence="6 7">Mfrc123</strain>
    </source>
</reference>
<dbReference type="InterPro" id="IPR011701">
    <property type="entry name" value="MFS"/>
</dbReference>